<sequence length="119" mass="12613">MQQPLSEIDVVEADAALQDVVSIVVMHGQDILVLWDLDEQALEGLQGNLRIGAQDVKQCLYGLLGGLGQLSVAMREECGSGSEHLAHGAAHCSGFSLYGRLTLHSHASISCDAVSGEDR</sequence>
<dbReference type="EMBL" id="BT132631">
    <property type="protein sequence ID" value="AEQ05527.1"/>
    <property type="molecule type" value="mRNA"/>
</dbReference>
<name>G4LU01_DROME</name>
<gene>
    <name evidence="1" type="primary">CG13933-RA</name>
</gene>
<organism evidence="1">
    <name type="scientific">Drosophila melanogaster</name>
    <name type="common">Fruit fly</name>
    <dbReference type="NCBI Taxonomy" id="7227"/>
    <lineage>
        <taxon>Eukaryota</taxon>
        <taxon>Metazoa</taxon>
        <taxon>Ecdysozoa</taxon>
        <taxon>Arthropoda</taxon>
        <taxon>Hexapoda</taxon>
        <taxon>Insecta</taxon>
        <taxon>Pterygota</taxon>
        <taxon>Neoptera</taxon>
        <taxon>Endopterygota</taxon>
        <taxon>Diptera</taxon>
        <taxon>Brachycera</taxon>
        <taxon>Muscomorpha</taxon>
        <taxon>Ephydroidea</taxon>
        <taxon>Drosophilidae</taxon>
        <taxon>Drosophila</taxon>
        <taxon>Sophophora</taxon>
    </lineage>
</organism>
<evidence type="ECO:0000313" key="1">
    <source>
        <dbReference type="EMBL" id="AEQ05527.1"/>
    </source>
</evidence>
<accession>G4LU01</accession>
<dbReference type="AlphaFoldDB" id="G4LU01"/>
<proteinExistence type="evidence at transcript level"/>
<protein>
    <submittedName>
        <fullName evidence="1">AT19441p1</fullName>
    </submittedName>
</protein>
<reference evidence="1" key="1">
    <citation type="submission" date="2011-10" db="EMBL/GenBank/DDBJ databases">
        <authorList>
            <person name="Carlson J."/>
            <person name="Booth B."/>
            <person name="Frise E."/>
            <person name="Park S."/>
            <person name="Wan K."/>
            <person name="Yu C."/>
            <person name="Celniker S."/>
        </authorList>
    </citation>
    <scope>NUCLEOTIDE SEQUENCE</scope>
</reference>